<dbReference type="InterPro" id="IPR036388">
    <property type="entry name" value="WH-like_DNA-bd_sf"/>
</dbReference>
<feature type="domain" description="RNA polymerase sigma factor 70 region 4 type 2" evidence="6">
    <location>
        <begin position="56"/>
        <end position="104"/>
    </location>
</feature>
<keyword evidence="5" id="KW-0804">Transcription</keyword>
<dbReference type="KEGG" id="led:BBK82_31500"/>
<reference evidence="7 8" key="1">
    <citation type="submission" date="2016-07" db="EMBL/GenBank/DDBJ databases">
        <title>Complete genome sequence of the Lentzea guizhouensis DHS C013.</title>
        <authorList>
            <person name="Cao C."/>
        </authorList>
    </citation>
    <scope>NUCLEOTIDE SEQUENCE [LARGE SCALE GENOMIC DNA]</scope>
    <source>
        <strain evidence="7 8">DHS C013</strain>
    </source>
</reference>
<dbReference type="OrthoDB" id="9811152at2"/>
<dbReference type="Pfam" id="PF08281">
    <property type="entry name" value="Sigma70_r4_2"/>
    <property type="match status" value="1"/>
</dbReference>
<keyword evidence="4" id="KW-0238">DNA-binding</keyword>
<dbReference type="InterPro" id="IPR013324">
    <property type="entry name" value="RNA_pol_sigma_r3/r4-like"/>
</dbReference>
<evidence type="ECO:0000256" key="4">
    <source>
        <dbReference type="ARBA" id="ARBA00023125"/>
    </source>
</evidence>
<comment type="similarity">
    <text evidence="1">Belongs to the sigma-70 factor family. ECF subfamily.</text>
</comment>
<dbReference type="PANTHER" id="PTHR43133:SF52">
    <property type="entry name" value="ECF RNA POLYMERASE SIGMA FACTOR SIGL"/>
    <property type="match status" value="1"/>
</dbReference>
<evidence type="ECO:0000256" key="5">
    <source>
        <dbReference type="ARBA" id="ARBA00023163"/>
    </source>
</evidence>
<dbReference type="NCBIfam" id="TIGR02937">
    <property type="entry name" value="sigma70-ECF"/>
    <property type="match status" value="1"/>
</dbReference>
<evidence type="ECO:0000256" key="2">
    <source>
        <dbReference type="ARBA" id="ARBA00023015"/>
    </source>
</evidence>
<evidence type="ECO:0000313" key="8">
    <source>
        <dbReference type="Proteomes" id="UP000093053"/>
    </source>
</evidence>
<dbReference type="PANTHER" id="PTHR43133">
    <property type="entry name" value="RNA POLYMERASE ECF-TYPE SIGMA FACTO"/>
    <property type="match status" value="1"/>
</dbReference>
<evidence type="ECO:0000256" key="1">
    <source>
        <dbReference type="ARBA" id="ARBA00010641"/>
    </source>
</evidence>
<dbReference type="GO" id="GO:0003677">
    <property type="term" value="F:DNA binding"/>
    <property type="evidence" value="ECO:0007669"/>
    <property type="project" value="UniProtKB-KW"/>
</dbReference>
<evidence type="ECO:0000313" key="7">
    <source>
        <dbReference type="EMBL" id="ANZ39895.1"/>
    </source>
</evidence>
<dbReference type="GO" id="GO:0016987">
    <property type="term" value="F:sigma factor activity"/>
    <property type="evidence" value="ECO:0007669"/>
    <property type="project" value="UniProtKB-KW"/>
</dbReference>
<keyword evidence="8" id="KW-1185">Reference proteome</keyword>
<evidence type="ECO:0000256" key="3">
    <source>
        <dbReference type="ARBA" id="ARBA00023082"/>
    </source>
</evidence>
<dbReference type="Gene3D" id="1.10.10.10">
    <property type="entry name" value="Winged helix-like DNA-binding domain superfamily/Winged helix DNA-binding domain"/>
    <property type="match status" value="1"/>
</dbReference>
<dbReference type="InterPro" id="IPR013249">
    <property type="entry name" value="RNA_pol_sigma70_r4_t2"/>
</dbReference>
<accession>A0A1B2HQB2</accession>
<sequence>MRVWLFAIARNVVIDEVRSRLRHDRRMAAAGRAVVEAGEPSSDFTSTTIDRRLVQIALRRISADQATALVETYLRDRSYREVATELDVPPATLRSRVHFGLKALRLAMEEMGVQRGT</sequence>
<organism evidence="7 8">
    <name type="scientific">Lentzea guizhouensis</name>
    <dbReference type="NCBI Taxonomy" id="1586287"/>
    <lineage>
        <taxon>Bacteria</taxon>
        <taxon>Bacillati</taxon>
        <taxon>Actinomycetota</taxon>
        <taxon>Actinomycetes</taxon>
        <taxon>Pseudonocardiales</taxon>
        <taxon>Pseudonocardiaceae</taxon>
        <taxon>Lentzea</taxon>
    </lineage>
</organism>
<dbReference type="RefSeq" id="WP_065918236.1">
    <property type="nucleotide sequence ID" value="NZ_CP016793.1"/>
</dbReference>
<dbReference type="Proteomes" id="UP000093053">
    <property type="component" value="Chromosome"/>
</dbReference>
<dbReference type="GO" id="GO:0006352">
    <property type="term" value="P:DNA-templated transcription initiation"/>
    <property type="evidence" value="ECO:0007669"/>
    <property type="project" value="InterPro"/>
</dbReference>
<evidence type="ECO:0000259" key="6">
    <source>
        <dbReference type="Pfam" id="PF08281"/>
    </source>
</evidence>
<name>A0A1B2HQB2_9PSEU</name>
<dbReference type="AlphaFoldDB" id="A0A1B2HQB2"/>
<dbReference type="InterPro" id="IPR039425">
    <property type="entry name" value="RNA_pol_sigma-70-like"/>
</dbReference>
<keyword evidence="3" id="KW-0731">Sigma factor</keyword>
<gene>
    <name evidence="7" type="ORF">BBK82_31500</name>
</gene>
<dbReference type="SUPFAM" id="SSF88659">
    <property type="entry name" value="Sigma3 and sigma4 domains of RNA polymerase sigma factors"/>
    <property type="match status" value="1"/>
</dbReference>
<protein>
    <recommendedName>
        <fullName evidence="6">RNA polymerase sigma factor 70 region 4 type 2 domain-containing protein</fullName>
    </recommendedName>
</protein>
<dbReference type="STRING" id="1586287.BBK82_31500"/>
<keyword evidence="2" id="KW-0805">Transcription regulation</keyword>
<dbReference type="EMBL" id="CP016793">
    <property type="protein sequence ID" value="ANZ39895.1"/>
    <property type="molecule type" value="Genomic_DNA"/>
</dbReference>
<proteinExistence type="inferred from homology"/>
<dbReference type="InterPro" id="IPR014284">
    <property type="entry name" value="RNA_pol_sigma-70_dom"/>
</dbReference>